<keyword evidence="5" id="KW-0560">Oxidoreductase</keyword>
<dbReference type="PANTHER" id="PTHR33711:SF7">
    <property type="entry name" value="INTRADIOL RING-CLEAVAGE DIOXYGENASES DOMAIN-CONTAINING PROTEIN-RELATED"/>
    <property type="match status" value="1"/>
</dbReference>
<evidence type="ECO:0008006" key="11">
    <source>
        <dbReference type="Google" id="ProtNLM"/>
    </source>
</evidence>
<dbReference type="AlphaFoldDB" id="A0A8H5BKM2"/>
<keyword evidence="3" id="KW-0479">Metal-binding</keyword>
<evidence type="ECO:0000256" key="4">
    <source>
        <dbReference type="ARBA" id="ARBA00022964"/>
    </source>
</evidence>
<dbReference type="InterPro" id="IPR000627">
    <property type="entry name" value="Intradiol_dOase_C"/>
</dbReference>
<evidence type="ECO:0000256" key="2">
    <source>
        <dbReference type="ARBA" id="ARBA00007825"/>
    </source>
</evidence>
<feature type="domain" description="Catechol dioxygenase N-terminal" evidence="8">
    <location>
        <begin position="46"/>
        <end position="120"/>
    </location>
</feature>
<evidence type="ECO:0000259" key="8">
    <source>
        <dbReference type="Pfam" id="PF04444"/>
    </source>
</evidence>
<dbReference type="InterPro" id="IPR050770">
    <property type="entry name" value="Intradiol_RC_Dioxygenase"/>
</dbReference>
<dbReference type="Pfam" id="PF04444">
    <property type="entry name" value="Dioxygenase_N"/>
    <property type="match status" value="1"/>
</dbReference>
<sequence length="331" mass="36556">MEASIKAAAEKAKHHGIDLSKLPQNLNMNADSITANVHAMNANCKDERTKFIFHSLINHLHDFVRETSLTNEEWMTAIQFLTETGQKCTDIRQEFILLSDTLGVSTLVDSINNAKPPGATEGTVLGPFFTEDAPDLDKGASIASEGKGDYMFVEGIVQDVQGKPIPNAIIDTWETDGHGQYDTQYDNREFPDCRGRLRTAEDGSYAFRAVVPVSYPIPGDGTVGRMMSVLGRHIYRPAHLHIQIAAPGYATLITSLFFKGDPYLTSDGVFGVKSSLIEEPVTVTDLALSKQRGFKEAKPHAYLKRDFVLATNEQGVEARELVKQRNADKQK</sequence>
<dbReference type="Proteomes" id="UP000567179">
    <property type="component" value="Unassembled WGS sequence"/>
</dbReference>
<evidence type="ECO:0000313" key="9">
    <source>
        <dbReference type="EMBL" id="KAF5324248.1"/>
    </source>
</evidence>
<dbReference type="Pfam" id="PF00775">
    <property type="entry name" value="Dioxygenase_C"/>
    <property type="match status" value="1"/>
</dbReference>
<evidence type="ECO:0000256" key="3">
    <source>
        <dbReference type="ARBA" id="ARBA00022723"/>
    </source>
</evidence>
<keyword evidence="10" id="KW-1185">Reference proteome</keyword>
<accession>A0A8H5BKM2</accession>
<dbReference type="EMBL" id="JAACJJ010000016">
    <property type="protein sequence ID" value="KAF5324248.1"/>
    <property type="molecule type" value="Genomic_DNA"/>
</dbReference>
<proteinExistence type="inferred from homology"/>
<evidence type="ECO:0000256" key="6">
    <source>
        <dbReference type="ARBA" id="ARBA00023004"/>
    </source>
</evidence>
<evidence type="ECO:0000313" key="10">
    <source>
        <dbReference type="Proteomes" id="UP000567179"/>
    </source>
</evidence>
<keyword evidence="6" id="KW-0408">Iron</keyword>
<evidence type="ECO:0000256" key="5">
    <source>
        <dbReference type="ARBA" id="ARBA00023002"/>
    </source>
</evidence>
<dbReference type="GO" id="GO:0008199">
    <property type="term" value="F:ferric iron binding"/>
    <property type="evidence" value="ECO:0007669"/>
    <property type="project" value="InterPro"/>
</dbReference>
<name>A0A8H5BKM2_9AGAR</name>
<dbReference type="GO" id="GO:0009712">
    <property type="term" value="P:catechol-containing compound metabolic process"/>
    <property type="evidence" value="ECO:0007669"/>
    <property type="project" value="InterPro"/>
</dbReference>
<reference evidence="9 10" key="1">
    <citation type="journal article" date="2020" name="ISME J.">
        <title>Uncovering the hidden diversity of litter-decomposition mechanisms in mushroom-forming fungi.</title>
        <authorList>
            <person name="Floudas D."/>
            <person name="Bentzer J."/>
            <person name="Ahren D."/>
            <person name="Johansson T."/>
            <person name="Persson P."/>
            <person name="Tunlid A."/>
        </authorList>
    </citation>
    <scope>NUCLEOTIDE SEQUENCE [LARGE SCALE GENOMIC DNA]</scope>
    <source>
        <strain evidence="9 10">CBS 101986</strain>
    </source>
</reference>
<feature type="domain" description="Intradiol ring-cleavage dioxygenases" evidence="7">
    <location>
        <begin position="126"/>
        <end position="286"/>
    </location>
</feature>
<dbReference type="InterPro" id="IPR015889">
    <property type="entry name" value="Intradiol_dOase_core"/>
</dbReference>
<gene>
    <name evidence="9" type="ORF">D9619_011402</name>
</gene>
<dbReference type="Gene3D" id="2.60.130.10">
    <property type="entry name" value="Aromatic compound dioxygenase"/>
    <property type="match status" value="1"/>
</dbReference>
<keyword evidence="4" id="KW-0223">Dioxygenase</keyword>
<dbReference type="SUPFAM" id="SSF49482">
    <property type="entry name" value="Aromatic compound dioxygenase"/>
    <property type="match status" value="1"/>
</dbReference>
<dbReference type="PANTHER" id="PTHR33711">
    <property type="entry name" value="DIOXYGENASE, PUTATIVE (AFU_ORTHOLOGUE AFUA_2G02910)-RELATED"/>
    <property type="match status" value="1"/>
</dbReference>
<evidence type="ECO:0000256" key="1">
    <source>
        <dbReference type="ARBA" id="ARBA00001965"/>
    </source>
</evidence>
<comment type="cofactor">
    <cofactor evidence="1">
        <name>Fe(3+)</name>
        <dbReference type="ChEBI" id="CHEBI:29034"/>
    </cofactor>
</comment>
<comment type="caution">
    <text evidence="9">The sequence shown here is derived from an EMBL/GenBank/DDBJ whole genome shotgun (WGS) entry which is preliminary data.</text>
</comment>
<organism evidence="9 10">
    <name type="scientific">Psilocybe cf. subviscida</name>
    <dbReference type="NCBI Taxonomy" id="2480587"/>
    <lineage>
        <taxon>Eukaryota</taxon>
        <taxon>Fungi</taxon>
        <taxon>Dikarya</taxon>
        <taxon>Basidiomycota</taxon>
        <taxon>Agaricomycotina</taxon>
        <taxon>Agaricomycetes</taxon>
        <taxon>Agaricomycetidae</taxon>
        <taxon>Agaricales</taxon>
        <taxon>Agaricineae</taxon>
        <taxon>Strophariaceae</taxon>
        <taxon>Psilocybe</taxon>
    </lineage>
</organism>
<evidence type="ECO:0000259" key="7">
    <source>
        <dbReference type="Pfam" id="PF00775"/>
    </source>
</evidence>
<dbReference type="InterPro" id="IPR007535">
    <property type="entry name" value="Catechol_dOase_N"/>
</dbReference>
<protein>
    <recommendedName>
        <fullName evidence="11">Intradiol ring-cleavage dioxygenases domain-containing protein</fullName>
    </recommendedName>
</protein>
<comment type="similarity">
    <text evidence="2">Belongs to the intradiol ring-cleavage dioxygenase family.</text>
</comment>
<dbReference type="OrthoDB" id="5238185at2759"/>
<dbReference type="GO" id="GO:0018576">
    <property type="term" value="F:catechol 1,2-dioxygenase activity"/>
    <property type="evidence" value="ECO:0007669"/>
    <property type="project" value="InterPro"/>
</dbReference>